<evidence type="ECO:0000313" key="6">
    <source>
        <dbReference type="Proteomes" id="UP001054821"/>
    </source>
</evidence>
<dbReference type="SUPFAM" id="SSF48484">
    <property type="entry name" value="Lipoxigenase"/>
    <property type="match status" value="1"/>
</dbReference>
<name>A0AAD4YYL3_PRUDU</name>
<dbReference type="InterPro" id="IPR036226">
    <property type="entry name" value="LipOase_C_sf"/>
</dbReference>
<reference evidence="5 6" key="1">
    <citation type="journal article" date="2022" name="G3 (Bethesda)">
        <title>Whole-genome sequence and methylome profiling of the almond [Prunus dulcis (Mill.) D.A. Webb] cultivar 'Nonpareil'.</title>
        <authorList>
            <person name="D'Amico-Willman K.M."/>
            <person name="Ouma W.Z."/>
            <person name="Meulia T."/>
            <person name="Sideli G.M."/>
            <person name="Gradziel T.M."/>
            <person name="Fresnedo-Ramirez J."/>
        </authorList>
    </citation>
    <scope>NUCLEOTIDE SEQUENCE [LARGE SCALE GENOMIC DNA]</scope>
    <source>
        <strain evidence="5">Clone GOH B32 T37-40</strain>
    </source>
</reference>
<proteinExistence type="predicted"/>
<evidence type="ECO:0000259" key="4">
    <source>
        <dbReference type="PROSITE" id="PS51393"/>
    </source>
</evidence>
<dbReference type="Gene3D" id="1.20.245.10">
    <property type="entry name" value="Lipoxygenase-1, Domain 5"/>
    <property type="match status" value="1"/>
</dbReference>
<sequence length="91" mass="9960">MPEKGTPEYKELESSLDTVFLKTITAQLQTVLGIALIEILSRHSTDEVITSMNNDEKLKNRVGQVKVPYTLLFPTSEGGLTGRGIPNSVSI</sequence>
<dbReference type="GO" id="GO:0016702">
    <property type="term" value="F:oxidoreductase activity, acting on single donors with incorporation of molecular oxygen, incorporation of two atoms of oxygen"/>
    <property type="evidence" value="ECO:0007669"/>
    <property type="project" value="InterPro"/>
</dbReference>
<evidence type="ECO:0000256" key="1">
    <source>
        <dbReference type="ARBA" id="ARBA00022723"/>
    </source>
</evidence>
<comment type="caution">
    <text evidence="5">The sequence shown here is derived from an EMBL/GenBank/DDBJ whole genome shotgun (WGS) entry which is preliminary data.</text>
</comment>
<dbReference type="GO" id="GO:0046872">
    <property type="term" value="F:metal ion binding"/>
    <property type="evidence" value="ECO:0007669"/>
    <property type="project" value="UniProtKB-KW"/>
</dbReference>
<feature type="domain" description="Lipoxygenase" evidence="4">
    <location>
        <begin position="1"/>
        <end position="45"/>
    </location>
</feature>
<dbReference type="GO" id="GO:0034440">
    <property type="term" value="P:lipid oxidation"/>
    <property type="evidence" value="ECO:0007669"/>
    <property type="project" value="InterPro"/>
</dbReference>
<dbReference type="Pfam" id="PF00305">
    <property type="entry name" value="Lipoxygenase"/>
    <property type="match status" value="1"/>
</dbReference>
<gene>
    <name evidence="5" type="ORF">L3X38_035345</name>
</gene>
<dbReference type="PANTHER" id="PTHR11771">
    <property type="entry name" value="LIPOXYGENASE"/>
    <property type="match status" value="1"/>
</dbReference>
<dbReference type="EMBL" id="JAJFAZ020000006">
    <property type="protein sequence ID" value="KAI5326271.1"/>
    <property type="molecule type" value="Genomic_DNA"/>
</dbReference>
<dbReference type="Proteomes" id="UP001054821">
    <property type="component" value="Chromosome 6"/>
</dbReference>
<dbReference type="AlphaFoldDB" id="A0AAD4YYL3"/>
<keyword evidence="6" id="KW-1185">Reference proteome</keyword>
<dbReference type="InterPro" id="IPR013819">
    <property type="entry name" value="LipOase_C"/>
</dbReference>
<dbReference type="InterPro" id="IPR000907">
    <property type="entry name" value="LipOase"/>
</dbReference>
<feature type="domain" description="Lipoxygenase" evidence="4">
    <location>
        <begin position="46"/>
        <end position="91"/>
    </location>
</feature>
<evidence type="ECO:0000256" key="2">
    <source>
        <dbReference type="ARBA" id="ARBA00022964"/>
    </source>
</evidence>
<dbReference type="PROSITE" id="PS51393">
    <property type="entry name" value="LIPOXYGENASE_3"/>
    <property type="match status" value="2"/>
</dbReference>
<keyword evidence="3" id="KW-0560">Oxidoreductase</keyword>
<organism evidence="5 6">
    <name type="scientific">Prunus dulcis</name>
    <name type="common">Almond</name>
    <name type="synonym">Amygdalus dulcis</name>
    <dbReference type="NCBI Taxonomy" id="3755"/>
    <lineage>
        <taxon>Eukaryota</taxon>
        <taxon>Viridiplantae</taxon>
        <taxon>Streptophyta</taxon>
        <taxon>Embryophyta</taxon>
        <taxon>Tracheophyta</taxon>
        <taxon>Spermatophyta</taxon>
        <taxon>Magnoliopsida</taxon>
        <taxon>eudicotyledons</taxon>
        <taxon>Gunneridae</taxon>
        <taxon>Pentapetalae</taxon>
        <taxon>rosids</taxon>
        <taxon>fabids</taxon>
        <taxon>Rosales</taxon>
        <taxon>Rosaceae</taxon>
        <taxon>Amygdaloideae</taxon>
        <taxon>Amygdaleae</taxon>
        <taxon>Prunus</taxon>
    </lineage>
</organism>
<protein>
    <recommendedName>
        <fullName evidence="4">Lipoxygenase domain-containing protein</fullName>
    </recommendedName>
</protein>
<accession>A0AAD4YYL3</accession>
<keyword evidence="2" id="KW-0223">Dioxygenase</keyword>
<evidence type="ECO:0000313" key="5">
    <source>
        <dbReference type="EMBL" id="KAI5326271.1"/>
    </source>
</evidence>
<keyword evidence="1" id="KW-0479">Metal-binding</keyword>
<evidence type="ECO:0000256" key="3">
    <source>
        <dbReference type="ARBA" id="ARBA00023002"/>
    </source>
</evidence>